<organism evidence="3 4">
    <name type="scientific">Vicingus serpentipes</name>
    <dbReference type="NCBI Taxonomy" id="1926625"/>
    <lineage>
        <taxon>Bacteria</taxon>
        <taxon>Pseudomonadati</taxon>
        <taxon>Bacteroidota</taxon>
        <taxon>Flavobacteriia</taxon>
        <taxon>Flavobacteriales</taxon>
        <taxon>Vicingaceae</taxon>
        <taxon>Vicingus</taxon>
    </lineage>
</organism>
<dbReference type="OrthoDB" id="1190494at2"/>
<evidence type="ECO:0000259" key="2">
    <source>
        <dbReference type="PROSITE" id="PS50814"/>
    </source>
</evidence>
<dbReference type="Pfam" id="PF01648">
    <property type="entry name" value="ACPS"/>
    <property type="match status" value="1"/>
</dbReference>
<name>A0A5C6RYJ2_9FLAO</name>
<reference evidence="3 4" key="1">
    <citation type="submission" date="2019-08" db="EMBL/GenBank/DDBJ databases">
        <title>Genome of Vicingus serpentipes NCIMB 15042.</title>
        <authorList>
            <person name="Bowman J.P."/>
        </authorList>
    </citation>
    <scope>NUCLEOTIDE SEQUENCE [LARGE SCALE GENOMIC DNA]</scope>
    <source>
        <strain evidence="3 4">NCIMB 15042</strain>
    </source>
</reference>
<dbReference type="GO" id="GO:0000287">
    <property type="term" value="F:magnesium ion binding"/>
    <property type="evidence" value="ECO:0007669"/>
    <property type="project" value="InterPro"/>
</dbReference>
<evidence type="ECO:0000256" key="1">
    <source>
        <dbReference type="ARBA" id="ARBA00022679"/>
    </source>
</evidence>
<feature type="domain" description="WIF" evidence="2">
    <location>
        <begin position="139"/>
        <end position="203"/>
    </location>
</feature>
<keyword evidence="4" id="KW-1185">Reference proteome</keyword>
<dbReference type="Proteomes" id="UP000321721">
    <property type="component" value="Unassembled WGS sequence"/>
</dbReference>
<dbReference type="RefSeq" id="WP_147098584.1">
    <property type="nucleotide sequence ID" value="NZ_VOOS01000001.1"/>
</dbReference>
<sequence>MPLFHQKNIANNIKVGVWHITENQDDLIKQSSLLNIDLTKLPVTKSESRIKQWISTRLLLSHFFKDVEIIYDELGKPSLSNHWNISISHSGDYVAIILNEKENCGIDIEKISTKVERIKHKFLNEDDLKIITSHEHLTLYWGAKEALYKYYGKKEVLFIENLFINSFSNESNYFEGVINMPDFSKEIKMVWDKIDNYLLVYTL</sequence>
<comment type="caution">
    <text evidence="3">The sequence shown here is derived from an EMBL/GenBank/DDBJ whole genome shotgun (WGS) entry which is preliminary data.</text>
</comment>
<gene>
    <name evidence="3" type="ORF">FRY74_03345</name>
</gene>
<keyword evidence="1 3" id="KW-0808">Transferase</keyword>
<dbReference type="PROSITE" id="PS50814">
    <property type="entry name" value="WIF"/>
    <property type="match status" value="1"/>
</dbReference>
<dbReference type="Gene3D" id="3.90.470.20">
    <property type="entry name" value="4'-phosphopantetheinyl transferase domain"/>
    <property type="match status" value="2"/>
</dbReference>
<proteinExistence type="predicted"/>
<protein>
    <submittedName>
        <fullName evidence="3">4'-phosphopantetheinyl transferase superfamily protein</fullName>
    </submittedName>
</protein>
<dbReference type="InterPro" id="IPR037143">
    <property type="entry name" value="4-PPantetheinyl_Trfase_dom_sf"/>
</dbReference>
<dbReference type="GO" id="GO:0008897">
    <property type="term" value="F:holo-[acyl-carrier-protein] synthase activity"/>
    <property type="evidence" value="ECO:0007669"/>
    <property type="project" value="InterPro"/>
</dbReference>
<evidence type="ECO:0000313" key="3">
    <source>
        <dbReference type="EMBL" id="TXB67233.1"/>
    </source>
</evidence>
<dbReference type="AlphaFoldDB" id="A0A5C6RYJ2"/>
<accession>A0A5C6RYJ2</accession>
<evidence type="ECO:0000313" key="4">
    <source>
        <dbReference type="Proteomes" id="UP000321721"/>
    </source>
</evidence>
<dbReference type="InterPro" id="IPR003306">
    <property type="entry name" value="WIF"/>
</dbReference>
<dbReference type="InterPro" id="IPR008278">
    <property type="entry name" value="4-PPantetheinyl_Trfase_dom"/>
</dbReference>
<dbReference type="SUPFAM" id="SSF56214">
    <property type="entry name" value="4'-phosphopantetheinyl transferase"/>
    <property type="match status" value="2"/>
</dbReference>
<dbReference type="EMBL" id="VOOS01000001">
    <property type="protein sequence ID" value="TXB67233.1"/>
    <property type="molecule type" value="Genomic_DNA"/>
</dbReference>